<dbReference type="PRINTS" id="PR00463">
    <property type="entry name" value="EP450I"/>
</dbReference>
<keyword evidence="3" id="KW-0479">Metal-binding</keyword>
<evidence type="ECO:0000256" key="4">
    <source>
        <dbReference type="SAM" id="MobiDB-lite"/>
    </source>
</evidence>
<comment type="similarity">
    <text evidence="2 3">Belongs to the cytochrome P450 family.</text>
</comment>
<name>A0ABW7CDV1_9CYAN</name>
<keyword evidence="3" id="KW-0349">Heme</keyword>
<dbReference type="InterPro" id="IPR036396">
    <property type="entry name" value="Cyt_P450_sf"/>
</dbReference>
<dbReference type="SUPFAM" id="SSF48264">
    <property type="entry name" value="Cytochrome P450"/>
    <property type="match status" value="1"/>
</dbReference>
<dbReference type="PRINTS" id="PR00385">
    <property type="entry name" value="P450"/>
</dbReference>
<evidence type="ECO:0000256" key="2">
    <source>
        <dbReference type="ARBA" id="ARBA00010617"/>
    </source>
</evidence>
<evidence type="ECO:0000313" key="6">
    <source>
        <dbReference type="Proteomes" id="UP001604335"/>
    </source>
</evidence>
<keyword evidence="6" id="KW-1185">Reference proteome</keyword>
<comment type="caution">
    <text evidence="5">The sequence shown here is derived from an EMBL/GenBank/DDBJ whole genome shotgun (WGS) entry which is preliminary data.</text>
</comment>
<comment type="cofactor">
    <cofactor evidence="1">
        <name>heme</name>
        <dbReference type="ChEBI" id="CHEBI:30413"/>
    </cofactor>
</comment>
<dbReference type="CDD" id="cd11053">
    <property type="entry name" value="CYP110-like"/>
    <property type="match status" value="1"/>
</dbReference>
<dbReference type="PROSITE" id="PS00086">
    <property type="entry name" value="CYTOCHROME_P450"/>
    <property type="match status" value="1"/>
</dbReference>
<evidence type="ECO:0000256" key="3">
    <source>
        <dbReference type="RuleBase" id="RU000461"/>
    </source>
</evidence>
<keyword evidence="3" id="KW-0408">Iron</keyword>
<accession>A0ABW7CDV1</accession>
<dbReference type="Proteomes" id="UP001604335">
    <property type="component" value="Unassembled WGS sequence"/>
</dbReference>
<evidence type="ECO:0000256" key="1">
    <source>
        <dbReference type="ARBA" id="ARBA00001971"/>
    </source>
</evidence>
<dbReference type="InterPro" id="IPR002401">
    <property type="entry name" value="Cyt_P450_E_grp-I"/>
</dbReference>
<dbReference type="Gene3D" id="1.10.630.10">
    <property type="entry name" value="Cytochrome P450"/>
    <property type="match status" value="1"/>
</dbReference>
<dbReference type="InterPro" id="IPR017972">
    <property type="entry name" value="Cyt_P450_CS"/>
</dbReference>
<keyword evidence="3" id="KW-0560">Oxidoreductase</keyword>
<proteinExistence type="inferred from homology"/>
<dbReference type="Pfam" id="PF00067">
    <property type="entry name" value="p450"/>
    <property type="match status" value="1"/>
</dbReference>
<feature type="region of interest" description="Disordered" evidence="4">
    <location>
        <begin position="224"/>
        <end position="243"/>
    </location>
</feature>
<organism evidence="5 6">
    <name type="scientific">Limnothrix redekei LRLZ20PSL1</name>
    <dbReference type="NCBI Taxonomy" id="3112953"/>
    <lineage>
        <taxon>Bacteria</taxon>
        <taxon>Bacillati</taxon>
        <taxon>Cyanobacteriota</taxon>
        <taxon>Cyanophyceae</taxon>
        <taxon>Pseudanabaenales</taxon>
        <taxon>Pseudanabaenaceae</taxon>
        <taxon>Limnothrix</taxon>
    </lineage>
</organism>
<dbReference type="RefSeq" id="WP_393015119.1">
    <property type="nucleotide sequence ID" value="NZ_JAZAQF010000088.1"/>
</dbReference>
<evidence type="ECO:0000313" key="5">
    <source>
        <dbReference type="EMBL" id="MFG3819296.1"/>
    </source>
</evidence>
<reference evidence="6" key="1">
    <citation type="journal article" date="2024" name="Algal Res.">
        <title>Biochemical, toxicological and genomic investigation of a high-biomass producing Limnothrix strain isolated from Italian shallow drinking water reservoir.</title>
        <authorList>
            <person name="Simonazzi M."/>
            <person name="Shishido T.K."/>
            <person name="Delbaje E."/>
            <person name="Wahlsten M."/>
            <person name="Fewer D.P."/>
            <person name="Sivonen K."/>
            <person name="Pezzolesi L."/>
            <person name="Pistocchi R."/>
        </authorList>
    </citation>
    <scope>NUCLEOTIDE SEQUENCE [LARGE SCALE GENOMIC DNA]</scope>
    <source>
        <strain evidence="6">LRLZ20PSL1</strain>
    </source>
</reference>
<dbReference type="PANTHER" id="PTHR24305:SF166">
    <property type="entry name" value="CYTOCHROME P450 12A4, MITOCHONDRIAL-RELATED"/>
    <property type="match status" value="1"/>
</dbReference>
<dbReference type="EMBL" id="JAZAQF010000088">
    <property type="protein sequence ID" value="MFG3819296.1"/>
    <property type="molecule type" value="Genomic_DNA"/>
</dbReference>
<dbReference type="InterPro" id="IPR050121">
    <property type="entry name" value="Cytochrome_P450_monoxygenase"/>
</dbReference>
<dbReference type="InterPro" id="IPR001128">
    <property type="entry name" value="Cyt_P450"/>
</dbReference>
<protein>
    <submittedName>
        <fullName evidence="5">Cytochrome P450</fullName>
    </submittedName>
</protein>
<dbReference type="PANTHER" id="PTHR24305">
    <property type="entry name" value="CYTOCHROME P450"/>
    <property type="match status" value="1"/>
</dbReference>
<keyword evidence="3" id="KW-0503">Monooxygenase</keyword>
<gene>
    <name evidence="5" type="ORF">VPK24_16745</name>
</gene>
<sequence>MLFPNPVPSPAGWQLFRWLFDPLTFLDQCTDRWGSTFSLGLVTGLRMTLVADPEAIADVFSLDPNHVESGSMNYLLEPLVGLNSLLLLDGNPHRRHRKLLLPPFHGERMTVYGRLICDLTRQQAADWGSQKVIAGRKVTQVITLKTILKAVFGLVDGDRYGQIQVLAAKILDLLGSPLTSSLLFLPSLQRDWGPWSPWGYFLRLRNQLDVLLYGEIADRRAEQVQAQQDAAQPNPATNRGPSDRTDILSLLLAARDEAGQPMSDEEIRDELMTLLLAGHETTATSLAWALWWVTQFPAMGERIRAEIAELGPDPEPMAIAKLPYLNAFCQETLRIYPVALIGSPRRLLKPTTIGRYDYPAGAIVSPNIYSAHRRPDLYPNPTQFQPERFLERSFTNSEFLTFGGGNRSCIGMAFAQFEMKLVLATLLMDWSVAYAGVLPPRPARRGVTVGPNGPLRLRMTRRDRVAPAPASTPQTVA</sequence>